<sequence>MVLLKLSAIEMEQYAARSAHLAARLNLLNICFDAGFIKAWTMASTVKSPCGPTQFTLYLIVLPDQAVAVGTVTLRAANNEIATSFLLGYWVAPDYRRKGMATLAVAELLKYLKLVTRQVELYAHVGHNNVASGKLLACNQFALVSEDTALKLDTWKIVL</sequence>
<dbReference type="InterPro" id="IPR051531">
    <property type="entry name" value="N-acetyltransferase"/>
</dbReference>
<evidence type="ECO:0000313" key="3">
    <source>
        <dbReference type="Proteomes" id="UP000770785"/>
    </source>
</evidence>
<dbReference type="InterPro" id="IPR000182">
    <property type="entry name" value="GNAT_dom"/>
</dbReference>
<gene>
    <name evidence="2" type="ORF">GGR27_000240</name>
</gene>
<proteinExistence type="predicted"/>
<dbReference type="SUPFAM" id="SSF55729">
    <property type="entry name" value="Acyl-CoA N-acyltransferases (Nat)"/>
    <property type="match status" value="1"/>
</dbReference>
<dbReference type="RefSeq" id="WP_168035570.1">
    <property type="nucleotide sequence ID" value="NZ_JAATJH010000001.1"/>
</dbReference>
<evidence type="ECO:0000259" key="1">
    <source>
        <dbReference type="PROSITE" id="PS51186"/>
    </source>
</evidence>
<keyword evidence="3" id="KW-1185">Reference proteome</keyword>
<dbReference type="PANTHER" id="PTHR43792">
    <property type="entry name" value="GNAT FAMILY, PUTATIVE (AFU_ORTHOLOGUE AFUA_3G00765)-RELATED-RELATED"/>
    <property type="match status" value="1"/>
</dbReference>
<comment type="caution">
    <text evidence="2">The sequence shown here is derived from an EMBL/GenBank/DDBJ whole genome shotgun (WGS) entry which is preliminary data.</text>
</comment>
<feature type="domain" description="N-acetyltransferase" evidence="1">
    <location>
        <begin position="11"/>
        <end position="159"/>
    </location>
</feature>
<dbReference type="Pfam" id="PF13302">
    <property type="entry name" value="Acetyltransf_3"/>
    <property type="match status" value="1"/>
</dbReference>
<reference evidence="2 3" key="1">
    <citation type="submission" date="2020-03" db="EMBL/GenBank/DDBJ databases">
        <title>Genomic Encyclopedia of Type Strains, Phase IV (KMG-IV): sequencing the most valuable type-strain genomes for metagenomic binning, comparative biology and taxonomic classification.</title>
        <authorList>
            <person name="Goeker M."/>
        </authorList>
    </citation>
    <scope>NUCLEOTIDE SEQUENCE [LARGE SCALE GENOMIC DNA]</scope>
    <source>
        <strain evidence="2 3">DSM 105096</strain>
    </source>
</reference>
<evidence type="ECO:0000313" key="2">
    <source>
        <dbReference type="EMBL" id="NJC24759.1"/>
    </source>
</evidence>
<dbReference type="Proteomes" id="UP000770785">
    <property type="component" value="Unassembled WGS sequence"/>
</dbReference>
<dbReference type="Gene3D" id="3.40.630.30">
    <property type="match status" value="1"/>
</dbReference>
<name>A0ABX0X6B1_9BACT</name>
<dbReference type="InterPro" id="IPR016181">
    <property type="entry name" value="Acyl_CoA_acyltransferase"/>
</dbReference>
<protein>
    <submittedName>
        <fullName evidence="2">RimJ/RimL family protein N-acetyltransferase</fullName>
    </submittedName>
</protein>
<organism evidence="2 3">
    <name type="scientific">Neolewinella antarctica</name>
    <dbReference type="NCBI Taxonomy" id="442734"/>
    <lineage>
        <taxon>Bacteria</taxon>
        <taxon>Pseudomonadati</taxon>
        <taxon>Bacteroidota</taxon>
        <taxon>Saprospiria</taxon>
        <taxon>Saprospirales</taxon>
        <taxon>Lewinellaceae</taxon>
        <taxon>Neolewinella</taxon>
    </lineage>
</organism>
<dbReference type="CDD" id="cd04301">
    <property type="entry name" value="NAT_SF"/>
    <property type="match status" value="1"/>
</dbReference>
<dbReference type="EMBL" id="JAATJH010000001">
    <property type="protein sequence ID" value="NJC24759.1"/>
    <property type="molecule type" value="Genomic_DNA"/>
</dbReference>
<dbReference type="PROSITE" id="PS51186">
    <property type="entry name" value="GNAT"/>
    <property type="match status" value="1"/>
</dbReference>
<accession>A0ABX0X6B1</accession>